<accession>A0ABT4VPL1</accession>
<feature type="domain" description="YjiS-like" evidence="1">
    <location>
        <begin position="3"/>
        <end position="38"/>
    </location>
</feature>
<dbReference type="EMBL" id="JAPJZH010000009">
    <property type="protein sequence ID" value="MDA4846649.1"/>
    <property type="molecule type" value="Genomic_DNA"/>
</dbReference>
<dbReference type="InterPro" id="IPR009506">
    <property type="entry name" value="YjiS-like"/>
</dbReference>
<dbReference type="Pfam" id="PF06568">
    <property type="entry name" value="YjiS-like"/>
    <property type="match status" value="1"/>
</dbReference>
<name>A0ABT4VPL1_9HYPH</name>
<dbReference type="RefSeq" id="WP_271090433.1">
    <property type="nucleotide sequence ID" value="NZ_JAPJZH010000009.1"/>
</dbReference>
<evidence type="ECO:0000313" key="2">
    <source>
        <dbReference type="EMBL" id="MDA4846649.1"/>
    </source>
</evidence>
<evidence type="ECO:0000313" key="3">
    <source>
        <dbReference type="Proteomes" id="UP001148313"/>
    </source>
</evidence>
<comment type="caution">
    <text evidence="2">The sequence shown here is derived from an EMBL/GenBank/DDBJ whole genome shotgun (WGS) entry which is preliminary data.</text>
</comment>
<proteinExistence type="predicted"/>
<evidence type="ECO:0000259" key="1">
    <source>
        <dbReference type="Pfam" id="PF06568"/>
    </source>
</evidence>
<protein>
    <submittedName>
        <fullName evidence="2">DUF1127 domain-containing protein</fullName>
    </submittedName>
</protein>
<keyword evidence="3" id="KW-1185">Reference proteome</keyword>
<dbReference type="Proteomes" id="UP001148313">
    <property type="component" value="Unassembled WGS sequence"/>
</dbReference>
<organism evidence="2 3">
    <name type="scientific">Hoeflea poritis</name>
    <dbReference type="NCBI Taxonomy" id="2993659"/>
    <lineage>
        <taxon>Bacteria</taxon>
        <taxon>Pseudomonadati</taxon>
        <taxon>Pseudomonadota</taxon>
        <taxon>Alphaproteobacteria</taxon>
        <taxon>Hyphomicrobiales</taxon>
        <taxon>Rhizobiaceae</taxon>
        <taxon>Hoeflea</taxon>
    </lineage>
</organism>
<gene>
    <name evidence="2" type="ORF">OOZ53_14900</name>
</gene>
<sequence length="46" mass="5508">MNLMLTYKKWRNYNRTREALERLGDRELADLGVTRDNINDIARKAL</sequence>
<reference evidence="2" key="1">
    <citation type="submission" date="2022-11" db="EMBL/GenBank/DDBJ databases">
        <title>Hoeflea poritis sp. nov., isolated from scleractinian coral Porites lutea.</title>
        <authorList>
            <person name="Zhang G."/>
            <person name="Wei Q."/>
            <person name="Cai L."/>
        </authorList>
    </citation>
    <scope>NUCLEOTIDE SEQUENCE</scope>
    <source>
        <strain evidence="2">E7-10</strain>
    </source>
</reference>